<keyword evidence="6 13" id="KW-1133">Transmembrane helix</keyword>
<evidence type="ECO:0000256" key="8">
    <source>
        <dbReference type="ARBA" id="ARBA00023136"/>
    </source>
</evidence>
<protein>
    <recommendedName>
        <fullName evidence="11">CDP-diacylglycerol--glycerol-3-phosphate 3-phosphatidyltransferase</fullName>
        <ecNumber evidence="11">2.7.8.5</ecNumber>
    </recommendedName>
</protein>
<accession>A0A895XL72</accession>
<evidence type="ECO:0000256" key="12">
    <source>
        <dbReference type="RuleBase" id="RU003750"/>
    </source>
</evidence>
<dbReference type="PANTHER" id="PTHR14269">
    <property type="entry name" value="CDP-DIACYLGLYCEROL--GLYCEROL-3-PHOSPHATE 3-PHOSPHATIDYLTRANSFERASE-RELATED"/>
    <property type="match status" value="1"/>
</dbReference>
<dbReference type="InterPro" id="IPR000462">
    <property type="entry name" value="CDP-OH_P_trans"/>
</dbReference>
<keyword evidence="3" id="KW-0444">Lipid biosynthesis</keyword>
<keyword evidence="9" id="KW-0594">Phospholipid biosynthesis</keyword>
<dbReference type="GO" id="GO:0046474">
    <property type="term" value="P:glycerophospholipid biosynthetic process"/>
    <property type="evidence" value="ECO:0007669"/>
    <property type="project" value="TreeGrafter"/>
</dbReference>
<dbReference type="InterPro" id="IPR050324">
    <property type="entry name" value="CDP-alcohol_PTase-I"/>
</dbReference>
<dbReference type="InterPro" id="IPR048254">
    <property type="entry name" value="CDP_ALCOHOL_P_TRANSF_CS"/>
</dbReference>
<dbReference type="AlphaFoldDB" id="A0A895XL72"/>
<keyword evidence="4 12" id="KW-0808">Transferase</keyword>
<evidence type="ECO:0000256" key="2">
    <source>
        <dbReference type="ARBA" id="ARBA00010441"/>
    </source>
</evidence>
<proteinExistence type="inferred from homology"/>
<evidence type="ECO:0000256" key="1">
    <source>
        <dbReference type="ARBA" id="ARBA00004141"/>
    </source>
</evidence>
<dbReference type="PANTHER" id="PTHR14269:SF52">
    <property type="entry name" value="PHOSPHATIDYLGLYCEROPHOSPHATE SYNTHASE-RELATED"/>
    <property type="match status" value="1"/>
</dbReference>
<keyword evidence="5 13" id="KW-0812">Transmembrane</keyword>
<comment type="similarity">
    <text evidence="2 12">Belongs to the CDP-alcohol phosphatidyltransferase class-I family.</text>
</comment>
<evidence type="ECO:0000256" key="13">
    <source>
        <dbReference type="SAM" id="Phobius"/>
    </source>
</evidence>
<evidence type="ECO:0000256" key="4">
    <source>
        <dbReference type="ARBA" id="ARBA00022679"/>
    </source>
</evidence>
<dbReference type="NCBIfam" id="TIGR00560">
    <property type="entry name" value="pgsA"/>
    <property type="match status" value="1"/>
</dbReference>
<dbReference type="RefSeq" id="WP_213170301.1">
    <property type="nucleotide sequence ID" value="NZ_CP070496.1"/>
</dbReference>
<dbReference type="InterPro" id="IPR004570">
    <property type="entry name" value="Phosphatidylglycerol_P_synth"/>
</dbReference>
<dbReference type="GO" id="GO:0008444">
    <property type="term" value="F:CDP-diacylglycerol-glycerol-3-phosphate 3-phosphatidyltransferase activity"/>
    <property type="evidence" value="ECO:0007669"/>
    <property type="project" value="UniProtKB-UniRule"/>
</dbReference>
<dbReference type="EMBL" id="CP070496">
    <property type="protein sequence ID" value="QSB04303.1"/>
    <property type="molecule type" value="Genomic_DNA"/>
</dbReference>
<dbReference type="GO" id="GO:0016020">
    <property type="term" value="C:membrane"/>
    <property type="evidence" value="ECO:0007669"/>
    <property type="project" value="UniProtKB-SubCell"/>
</dbReference>
<feature type="transmembrane region" description="Helical" evidence="13">
    <location>
        <begin position="42"/>
        <end position="66"/>
    </location>
</feature>
<evidence type="ECO:0000256" key="10">
    <source>
        <dbReference type="ARBA" id="ARBA00023264"/>
    </source>
</evidence>
<reference evidence="14" key="1">
    <citation type="submission" date="2021-02" db="EMBL/GenBank/DDBJ databases">
        <title>Natronoglycomyces albus gen. nov., sp. nov, a haloalkaliphilic actinobacterium from a soda solonchak soil.</title>
        <authorList>
            <person name="Sorokin D.Y."/>
            <person name="Khijniak T.V."/>
            <person name="Zakharycheva A.P."/>
            <person name="Boueva O.V."/>
            <person name="Ariskina E.V."/>
            <person name="Hahnke R.L."/>
            <person name="Bunk B."/>
            <person name="Sproer C."/>
            <person name="Schumann P."/>
            <person name="Evtushenko L.I."/>
            <person name="Kublanov I.V."/>
        </authorList>
    </citation>
    <scope>NUCLEOTIDE SEQUENCE</scope>
    <source>
        <strain evidence="14">DSM 106290</strain>
    </source>
</reference>
<keyword evidence="7" id="KW-0443">Lipid metabolism</keyword>
<comment type="subcellular location">
    <subcellularLocation>
        <location evidence="1">Membrane</location>
        <topology evidence="1">Multi-pass membrane protein</topology>
    </subcellularLocation>
</comment>
<dbReference type="PROSITE" id="PS00379">
    <property type="entry name" value="CDP_ALCOHOL_P_TRANSF"/>
    <property type="match status" value="1"/>
</dbReference>
<evidence type="ECO:0000256" key="3">
    <source>
        <dbReference type="ARBA" id="ARBA00022516"/>
    </source>
</evidence>
<organism evidence="14 15">
    <name type="scientific">Natronoglycomyces albus</name>
    <dbReference type="NCBI Taxonomy" id="2811108"/>
    <lineage>
        <taxon>Bacteria</taxon>
        <taxon>Bacillati</taxon>
        <taxon>Actinomycetota</taxon>
        <taxon>Actinomycetes</taxon>
        <taxon>Glycomycetales</taxon>
        <taxon>Glycomycetaceae</taxon>
        <taxon>Natronoglycomyces</taxon>
    </lineage>
</organism>
<feature type="transmembrane region" description="Helical" evidence="13">
    <location>
        <begin position="157"/>
        <end position="181"/>
    </location>
</feature>
<evidence type="ECO:0000256" key="11">
    <source>
        <dbReference type="NCBIfam" id="TIGR00560"/>
    </source>
</evidence>
<feature type="transmembrane region" description="Helical" evidence="13">
    <location>
        <begin position="86"/>
        <end position="111"/>
    </location>
</feature>
<dbReference type="Proteomes" id="UP000662939">
    <property type="component" value="Chromosome"/>
</dbReference>
<dbReference type="UniPathway" id="UPA00085"/>
<dbReference type="EC" id="2.7.8.5" evidence="11"/>
<feature type="transmembrane region" description="Helical" evidence="13">
    <location>
        <begin position="123"/>
        <end position="151"/>
    </location>
</feature>
<sequence>MPHSENVTQPSPYNIANVVTVGRILLVPVFAACVVVSGMDHLWWQVAACLVFLIASVTDFIDGWLARSRGLVTAFGKLADPIADKALIGTAVVLLSFYGLLPWWVTIVILLREVGITLLRLAVIRRGVIAASHGGKVKTVLQITAIAWYLWPWPEPIAALGPWIMAAAVLLTVVTGIEYVVRVWAAGRKGPSNAASTT</sequence>
<keyword evidence="15" id="KW-1185">Reference proteome</keyword>
<dbReference type="PIRSF" id="PIRSF000847">
    <property type="entry name" value="Phos_ph_gly_syn"/>
    <property type="match status" value="1"/>
</dbReference>
<keyword evidence="10" id="KW-1208">Phospholipid metabolism</keyword>
<dbReference type="Gene3D" id="1.20.120.1760">
    <property type="match status" value="1"/>
</dbReference>
<evidence type="ECO:0000256" key="6">
    <source>
        <dbReference type="ARBA" id="ARBA00022989"/>
    </source>
</evidence>
<evidence type="ECO:0000256" key="5">
    <source>
        <dbReference type="ARBA" id="ARBA00022692"/>
    </source>
</evidence>
<feature type="transmembrane region" description="Helical" evidence="13">
    <location>
        <begin position="15"/>
        <end position="35"/>
    </location>
</feature>
<name>A0A895XL72_9ACTN</name>
<evidence type="ECO:0000256" key="9">
    <source>
        <dbReference type="ARBA" id="ARBA00023209"/>
    </source>
</evidence>
<dbReference type="Pfam" id="PF01066">
    <property type="entry name" value="CDP-OH_P_transf"/>
    <property type="match status" value="1"/>
</dbReference>
<dbReference type="InterPro" id="IPR043130">
    <property type="entry name" value="CDP-OH_PTrfase_TM_dom"/>
</dbReference>
<gene>
    <name evidence="14" type="primary">pgsA</name>
    <name evidence="14" type="ORF">JQS30_10880</name>
</gene>
<evidence type="ECO:0000313" key="14">
    <source>
        <dbReference type="EMBL" id="QSB04303.1"/>
    </source>
</evidence>
<evidence type="ECO:0000313" key="15">
    <source>
        <dbReference type="Proteomes" id="UP000662939"/>
    </source>
</evidence>
<evidence type="ECO:0000256" key="7">
    <source>
        <dbReference type="ARBA" id="ARBA00023098"/>
    </source>
</evidence>
<dbReference type="KEGG" id="nav:JQS30_10880"/>
<keyword evidence="8 13" id="KW-0472">Membrane</keyword>